<evidence type="ECO:0000313" key="10">
    <source>
        <dbReference type="Proteomes" id="UP000624701"/>
    </source>
</evidence>
<comment type="similarity">
    <text evidence="2">Belongs to the SusD family.</text>
</comment>
<reference evidence="10" key="1">
    <citation type="journal article" date="2019" name="Int. J. Syst. Evol. Microbiol.">
        <title>The Global Catalogue of Microorganisms (GCM) 10K type strain sequencing project: providing services to taxonomists for standard genome sequencing and annotation.</title>
        <authorList>
            <consortium name="The Broad Institute Genomics Platform"/>
            <consortium name="The Broad Institute Genome Sequencing Center for Infectious Disease"/>
            <person name="Wu L."/>
            <person name="Ma J."/>
        </authorList>
    </citation>
    <scope>NUCLEOTIDE SEQUENCE [LARGE SCALE GENOMIC DNA]</scope>
    <source>
        <strain evidence="10">CCM 8681</strain>
    </source>
</reference>
<keyword evidence="3 6" id="KW-0732">Signal</keyword>
<dbReference type="SUPFAM" id="SSF48452">
    <property type="entry name" value="TPR-like"/>
    <property type="match status" value="1"/>
</dbReference>
<feature type="domain" description="RagB/SusD" evidence="7">
    <location>
        <begin position="360"/>
        <end position="503"/>
    </location>
</feature>
<feature type="chain" id="PRO_5047006818" evidence="6">
    <location>
        <begin position="24"/>
        <end position="505"/>
    </location>
</feature>
<dbReference type="PROSITE" id="PS51257">
    <property type="entry name" value="PROKAR_LIPOPROTEIN"/>
    <property type="match status" value="1"/>
</dbReference>
<organism evidence="9 10">
    <name type="scientific">Winogradskyella haliclonae</name>
    <dbReference type="NCBI Taxonomy" id="2048558"/>
    <lineage>
        <taxon>Bacteria</taxon>
        <taxon>Pseudomonadati</taxon>
        <taxon>Bacteroidota</taxon>
        <taxon>Flavobacteriia</taxon>
        <taxon>Flavobacteriales</taxon>
        <taxon>Flavobacteriaceae</taxon>
        <taxon>Winogradskyella</taxon>
    </lineage>
</organism>
<comment type="caution">
    <text evidence="9">The sequence shown here is derived from an EMBL/GenBank/DDBJ whole genome shotgun (WGS) entry which is preliminary data.</text>
</comment>
<sequence>MKMKKIKYLLSICTLAFLGCNDAIDIQQPGRLIPETTFNSIEDLQRGIIGIYTLYDTTQEIALATNFTDEVAPGVATGGQGFNTGFVFELNSGSTAPFRMWIDGYIELFSINTFLVGLDAYTPSADEQAEYNNIRGQALAFRAYSHFQLLSYFSTDYADDNALGVPIQTSVPGLGDQPLRDTNGDVYAAIEQDLDDAQTLLSDMSSATSTFISRDFVSALRARIAAYRGDYTTALPLAQDLVNRYPLATRAEFTGIWLDNSNAEIIFKLERSFNGPFDFQGASGSVAAGGWAGNMWAFVNATAGGGAYYEFSRNLFNLFDPADVRYDAYLAPSSVVSPDYQNAVDFVNEDVLVVQKYPGSEGQFLMNDLKVFRSAEMLLIQAEAYADANSLNGGSASVAAAIKQLRDARYGSPQALPTYTTQTEAFAAILNERRVEFAFEGHRWKDIKRLGARANQNIVRDPLDCAQFNVCELNNNDFRLTLPIPLTEFNGNPGLREQQNPGYGN</sequence>
<evidence type="ECO:0000256" key="2">
    <source>
        <dbReference type="ARBA" id="ARBA00006275"/>
    </source>
</evidence>
<dbReference type="Pfam" id="PF07980">
    <property type="entry name" value="SusD_RagB"/>
    <property type="match status" value="1"/>
</dbReference>
<dbReference type="InterPro" id="IPR033985">
    <property type="entry name" value="SusD-like_N"/>
</dbReference>
<comment type="subcellular location">
    <subcellularLocation>
        <location evidence="1">Cell outer membrane</location>
    </subcellularLocation>
</comment>
<dbReference type="Gene3D" id="1.25.40.390">
    <property type="match status" value="1"/>
</dbReference>
<accession>A0ABQ2BTC5</accession>
<dbReference type="InterPro" id="IPR011990">
    <property type="entry name" value="TPR-like_helical_dom_sf"/>
</dbReference>
<keyword evidence="5" id="KW-0998">Cell outer membrane</keyword>
<proteinExistence type="inferred from homology"/>
<feature type="domain" description="SusD-like N-terminal" evidence="8">
    <location>
        <begin position="38"/>
        <end position="224"/>
    </location>
</feature>
<dbReference type="InterPro" id="IPR012944">
    <property type="entry name" value="SusD_RagB_dom"/>
</dbReference>
<keyword evidence="10" id="KW-1185">Reference proteome</keyword>
<evidence type="ECO:0000313" key="9">
    <source>
        <dbReference type="EMBL" id="GGI55694.1"/>
    </source>
</evidence>
<dbReference type="EMBL" id="BMDQ01000001">
    <property type="protein sequence ID" value="GGI55694.1"/>
    <property type="molecule type" value="Genomic_DNA"/>
</dbReference>
<protein>
    <submittedName>
        <fullName evidence="9">Membrane protein</fullName>
    </submittedName>
</protein>
<gene>
    <name evidence="9" type="ORF">GCM10011444_00030</name>
</gene>
<evidence type="ECO:0000259" key="8">
    <source>
        <dbReference type="Pfam" id="PF14322"/>
    </source>
</evidence>
<evidence type="ECO:0000256" key="5">
    <source>
        <dbReference type="ARBA" id="ARBA00023237"/>
    </source>
</evidence>
<dbReference type="Pfam" id="PF14322">
    <property type="entry name" value="SusD-like_3"/>
    <property type="match status" value="1"/>
</dbReference>
<dbReference type="Proteomes" id="UP000624701">
    <property type="component" value="Unassembled WGS sequence"/>
</dbReference>
<name>A0ABQ2BTC5_9FLAO</name>
<evidence type="ECO:0000256" key="1">
    <source>
        <dbReference type="ARBA" id="ARBA00004442"/>
    </source>
</evidence>
<evidence type="ECO:0000256" key="3">
    <source>
        <dbReference type="ARBA" id="ARBA00022729"/>
    </source>
</evidence>
<evidence type="ECO:0000259" key="7">
    <source>
        <dbReference type="Pfam" id="PF07980"/>
    </source>
</evidence>
<evidence type="ECO:0000256" key="6">
    <source>
        <dbReference type="SAM" id="SignalP"/>
    </source>
</evidence>
<feature type="signal peptide" evidence="6">
    <location>
        <begin position="1"/>
        <end position="23"/>
    </location>
</feature>
<evidence type="ECO:0000256" key="4">
    <source>
        <dbReference type="ARBA" id="ARBA00023136"/>
    </source>
</evidence>
<keyword evidence="4" id="KW-0472">Membrane</keyword>